<dbReference type="AlphaFoldDB" id="A0A3B0X103"/>
<dbReference type="PRINTS" id="PR00081">
    <property type="entry name" value="GDHRDH"/>
</dbReference>
<proteinExistence type="inferred from homology"/>
<dbReference type="Gene3D" id="3.40.50.720">
    <property type="entry name" value="NAD(P)-binding Rossmann-like Domain"/>
    <property type="match status" value="1"/>
</dbReference>
<dbReference type="InterPro" id="IPR002347">
    <property type="entry name" value="SDR_fam"/>
</dbReference>
<gene>
    <name evidence="3" type="ORF">MNBD_GAMMA07-2264</name>
</gene>
<dbReference type="Pfam" id="PF00106">
    <property type="entry name" value="adh_short"/>
    <property type="match status" value="1"/>
</dbReference>
<evidence type="ECO:0000313" key="3">
    <source>
        <dbReference type="EMBL" id="VAW57202.1"/>
    </source>
</evidence>
<dbReference type="GO" id="GO:0016491">
    <property type="term" value="F:oxidoreductase activity"/>
    <property type="evidence" value="ECO:0007669"/>
    <property type="project" value="UniProtKB-KW"/>
</dbReference>
<keyword evidence="2" id="KW-0560">Oxidoreductase</keyword>
<dbReference type="PANTHER" id="PTHR42901">
    <property type="entry name" value="ALCOHOL DEHYDROGENASE"/>
    <property type="match status" value="1"/>
</dbReference>
<comment type="similarity">
    <text evidence="1">Belongs to the short-chain dehydrogenases/reductases (SDR) family.</text>
</comment>
<dbReference type="PANTHER" id="PTHR42901:SF1">
    <property type="entry name" value="ALCOHOL DEHYDROGENASE"/>
    <property type="match status" value="1"/>
</dbReference>
<organism evidence="3">
    <name type="scientific">hydrothermal vent metagenome</name>
    <dbReference type="NCBI Taxonomy" id="652676"/>
    <lineage>
        <taxon>unclassified sequences</taxon>
        <taxon>metagenomes</taxon>
        <taxon>ecological metagenomes</taxon>
    </lineage>
</organism>
<dbReference type="SUPFAM" id="SSF51735">
    <property type="entry name" value="NAD(P)-binding Rossmann-fold domains"/>
    <property type="match status" value="1"/>
</dbReference>
<name>A0A3B0X103_9ZZZZ</name>
<reference evidence="3" key="1">
    <citation type="submission" date="2018-06" db="EMBL/GenBank/DDBJ databases">
        <authorList>
            <person name="Zhirakovskaya E."/>
        </authorList>
    </citation>
    <scope>NUCLEOTIDE SEQUENCE</scope>
</reference>
<accession>A0A3B0X103</accession>
<evidence type="ECO:0000256" key="1">
    <source>
        <dbReference type="ARBA" id="ARBA00006484"/>
    </source>
</evidence>
<evidence type="ECO:0000256" key="2">
    <source>
        <dbReference type="ARBA" id="ARBA00023002"/>
    </source>
</evidence>
<dbReference type="EMBL" id="UOFF01000353">
    <property type="protein sequence ID" value="VAW57202.1"/>
    <property type="molecule type" value="Genomic_DNA"/>
</dbReference>
<protein>
    <submittedName>
        <fullName evidence="3">Oxidoreductase, short-chain dehydrogenase/reductase family</fullName>
    </submittedName>
</protein>
<sequence length="248" mass="27266">MRYQAQQDFLKDKVILVTGAGDGLGQTAAKAYAAHGATVVLLGRTTKKLEKTYDDIINAGHPEPAIYPLNLEGATPKDYEELADTLKEQFGSLHGVLHSAAILGSTSPIQQHDIEIWYQVMQVNLNAPFVMTRALLPLLRETPNSKIVFTTDDKSKAYWGAYGISKDALTSFMKILGDELDTESNAVQVNAINPGAVRTQMRVRAFPGEDPSTLPLTDDVMPVYLYVMSQDCKEIAQTLYAQTENISK</sequence>
<dbReference type="InterPro" id="IPR036291">
    <property type="entry name" value="NAD(P)-bd_dom_sf"/>
</dbReference>
<dbReference type="NCBIfam" id="NF006509">
    <property type="entry name" value="PRK08945.1"/>
    <property type="match status" value="1"/>
</dbReference>